<evidence type="ECO:0000313" key="1">
    <source>
        <dbReference type="EMBL" id="KAI3777752.1"/>
    </source>
</evidence>
<keyword evidence="2" id="KW-1185">Reference proteome</keyword>
<protein>
    <submittedName>
        <fullName evidence="1">Uncharacterized protein</fullName>
    </submittedName>
</protein>
<organism evidence="1 2">
    <name type="scientific">Smallanthus sonchifolius</name>
    <dbReference type="NCBI Taxonomy" id="185202"/>
    <lineage>
        <taxon>Eukaryota</taxon>
        <taxon>Viridiplantae</taxon>
        <taxon>Streptophyta</taxon>
        <taxon>Embryophyta</taxon>
        <taxon>Tracheophyta</taxon>
        <taxon>Spermatophyta</taxon>
        <taxon>Magnoliopsida</taxon>
        <taxon>eudicotyledons</taxon>
        <taxon>Gunneridae</taxon>
        <taxon>Pentapetalae</taxon>
        <taxon>asterids</taxon>
        <taxon>campanulids</taxon>
        <taxon>Asterales</taxon>
        <taxon>Asteraceae</taxon>
        <taxon>Asteroideae</taxon>
        <taxon>Heliantheae alliance</taxon>
        <taxon>Millerieae</taxon>
        <taxon>Smallanthus</taxon>
    </lineage>
</organism>
<sequence>MALLLCSDDNVTLWGKIPRIVKRKEGFKGMLLVGVACGECGNTAHRRGNSGDVYERGMSLPKEATSKVKESMSLSQMVTKGASSLLPGSDGNTVSLTCHSRSGWNHQLLQLYLPSCILVASCVPLVICSLLIFLGCFQWLTCPRKVLHLGPINWSRSRSAYTRIPYALLSVQTVRDVDMKHDFAFVEFSDPRDADDARYSLNGRDLNGSRLLLEFAKSTPREPGGSRVYVGRGPSPGSEVLGATQGHLFGQALPVAAKTGAQVTAEAAATDAKDPMNTLDKRQQRIMVSQVYASFFGGS</sequence>
<name>A0ACB9G2R5_9ASTR</name>
<accession>A0ACB9G2R5</accession>
<dbReference type="Proteomes" id="UP001056120">
    <property type="component" value="Linkage Group LG15"/>
</dbReference>
<evidence type="ECO:0000313" key="2">
    <source>
        <dbReference type="Proteomes" id="UP001056120"/>
    </source>
</evidence>
<reference evidence="1 2" key="2">
    <citation type="journal article" date="2022" name="Mol. Ecol. Resour.">
        <title>The genomes of chicory, endive, great burdock and yacon provide insights into Asteraceae paleo-polyploidization history and plant inulin production.</title>
        <authorList>
            <person name="Fan W."/>
            <person name="Wang S."/>
            <person name="Wang H."/>
            <person name="Wang A."/>
            <person name="Jiang F."/>
            <person name="Liu H."/>
            <person name="Zhao H."/>
            <person name="Xu D."/>
            <person name="Zhang Y."/>
        </authorList>
    </citation>
    <scope>NUCLEOTIDE SEQUENCE [LARGE SCALE GENOMIC DNA]</scope>
    <source>
        <strain evidence="2">cv. Yunnan</strain>
        <tissue evidence="1">Leaves</tissue>
    </source>
</reference>
<reference evidence="2" key="1">
    <citation type="journal article" date="2022" name="Mol. Ecol. Resour.">
        <title>The genomes of chicory, endive, great burdock and yacon provide insights into Asteraceae palaeo-polyploidization history and plant inulin production.</title>
        <authorList>
            <person name="Fan W."/>
            <person name="Wang S."/>
            <person name="Wang H."/>
            <person name="Wang A."/>
            <person name="Jiang F."/>
            <person name="Liu H."/>
            <person name="Zhao H."/>
            <person name="Xu D."/>
            <person name="Zhang Y."/>
        </authorList>
    </citation>
    <scope>NUCLEOTIDE SEQUENCE [LARGE SCALE GENOMIC DNA]</scope>
    <source>
        <strain evidence="2">cv. Yunnan</strain>
    </source>
</reference>
<comment type="caution">
    <text evidence="1">The sequence shown here is derived from an EMBL/GenBank/DDBJ whole genome shotgun (WGS) entry which is preliminary data.</text>
</comment>
<dbReference type="EMBL" id="CM042032">
    <property type="protein sequence ID" value="KAI3777752.1"/>
    <property type="molecule type" value="Genomic_DNA"/>
</dbReference>
<gene>
    <name evidence="1" type="ORF">L1987_47554</name>
</gene>
<proteinExistence type="predicted"/>